<comment type="caution">
    <text evidence="2">The sequence shown here is derived from an EMBL/GenBank/DDBJ whole genome shotgun (WGS) entry which is preliminary data.</text>
</comment>
<evidence type="ECO:0000313" key="2">
    <source>
        <dbReference type="EMBL" id="KKN99244.1"/>
    </source>
</evidence>
<keyword evidence="1" id="KW-0812">Transmembrane</keyword>
<sequence length="117" mass="13396">MAKLLFRLRNVPEDEAAEVRELLATHDVSFYETSAGNWGISMPGLWLHHDADYPEARALLDDYQHQRLQRMRAQYLADRAAGTADTMLTQLRREPAMVITYLFIVVAVAAISILIFY</sequence>
<protein>
    <recommendedName>
        <fullName evidence="3">DUF2007 domain-containing protein</fullName>
    </recommendedName>
</protein>
<keyword evidence="1" id="KW-1133">Transmembrane helix</keyword>
<organism evidence="2">
    <name type="scientific">marine sediment metagenome</name>
    <dbReference type="NCBI Taxonomy" id="412755"/>
    <lineage>
        <taxon>unclassified sequences</taxon>
        <taxon>metagenomes</taxon>
        <taxon>ecological metagenomes</taxon>
    </lineage>
</organism>
<reference evidence="2" key="1">
    <citation type="journal article" date="2015" name="Nature">
        <title>Complex archaea that bridge the gap between prokaryotes and eukaryotes.</title>
        <authorList>
            <person name="Spang A."/>
            <person name="Saw J.H."/>
            <person name="Jorgensen S.L."/>
            <person name="Zaremba-Niedzwiedzka K."/>
            <person name="Martijn J."/>
            <person name="Lind A.E."/>
            <person name="van Eijk R."/>
            <person name="Schleper C."/>
            <person name="Guy L."/>
            <person name="Ettema T.J."/>
        </authorList>
    </citation>
    <scope>NUCLEOTIDE SEQUENCE</scope>
</reference>
<evidence type="ECO:0008006" key="3">
    <source>
        <dbReference type="Google" id="ProtNLM"/>
    </source>
</evidence>
<evidence type="ECO:0000256" key="1">
    <source>
        <dbReference type="SAM" id="Phobius"/>
    </source>
</evidence>
<dbReference type="Pfam" id="PF19661">
    <property type="entry name" value="DUF6164"/>
    <property type="match status" value="1"/>
</dbReference>
<dbReference type="EMBL" id="LAZR01000048">
    <property type="protein sequence ID" value="KKN99244.1"/>
    <property type="molecule type" value="Genomic_DNA"/>
</dbReference>
<feature type="transmembrane region" description="Helical" evidence="1">
    <location>
        <begin position="96"/>
        <end position="116"/>
    </location>
</feature>
<accession>A0A0F9V5G8</accession>
<name>A0A0F9V5G8_9ZZZZ</name>
<dbReference type="AlphaFoldDB" id="A0A0F9V5G8"/>
<dbReference type="InterPro" id="IPR046162">
    <property type="entry name" value="DUF6164"/>
</dbReference>
<proteinExistence type="predicted"/>
<keyword evidence="1" id="KW-0472">Membrane</keyword>
<gene>
    <name evidence="2" type="ORF">LCGC14_0140370</name>
</gene>